<keyword evidence="3" id="KW-1003">Cell membrane</keyword>
<evidence type="ECO:0000256" key="6">
    <source>
        <dbReference type="ARBA" id="ARBA00023136"/>
    </source>
</evidence>
<name>A0ABM9NLM2_9GAMM</name>
<sequence>MRRVRVAPAVWFVAPALALITVFFFLPVLAALLLSLTDFDLYALGDLTRLRWVGLDNYLRLLGDPRFHTALVNTLYFVAVGGPLTVGVSLGAALLVNHRLTRFKGLFRSLLFLPTVTTLVAVAVVFRYLYHPRYGWLNHLLGWIGLGPVDWLGDPRWAMPAIILLAVWKNFGFTMIVFIAGLQSVPERLYEAARLDGAGPWQQFRHITLPMLAPTFLFVTVITMIGYFQLFAEPYVLTQGGPADGTLSVALLMFQEGFRWWNLGYAAALAFLLFLMILAGTLVQLRLRRP</sequence>
<accession>A0ABM9NLM2</accession>
<dbReference type="PANTHER" id="PTHR30193">
    <property type="entry name" value="ABC TRANSPORTER PERMEASE PROTEIN"/>
    <property type="match status" value="1"/>
</dbReference>
<keyword evidence="5 7" id="KW-1133">Transmembrane helix</keyword>
<dbReference type="Proteomes" id="UP001497493">
    <property type="component" value="Chromosome"/>
</dbReference>
<evidence type="ECO:0000256" key="3">
    <source>
        <dbReference type="ARBA" id="ARBA00022475"/>
    </source>
</evidence>
<dbReference type="CDD" id="cd06261">
    <property type="entry name" value="TM_PBP2"/>
    <property type="match status" value="1"/>
</dbReference>
<feature type="transmembrane region" description="Helical" evidence="7">
    <location>
        <begin position="263"/>
        <end position="285"/>
    </location>
</feature>
<comment type="similarity">
    <text evidence="7">Belongs to the binding-protein-dependent transport system permease family.</text>
</comment>
<feature type="transmembrane region" description="Helical" evidence="7">
    <location>
        <begin position="109"/>
        <end position="130"/>
    </location>
</feature>
<dbReference type="Pfam" id="PF00528">
    <property type="entry name" value="BPD_transp_1"/>
    <property type="match status" value="1"/>
</dbReference>
<dbReference type="InterPro" id="IPR035906">
    <property type="entry name" value="MetI-like_sf"/>
</dbReference>
<evidence type="ECO:0000256" key="5">
    <source>
        <dbReference type="ARBA" id="ARBA00022989"/>
    </source>
</evidence>
<feature type="domain" description="ABC transmembrane type-1" evidence="8">
    <location>
        <begin position="71"/>
        <end position="284"/>
    </location>
</feature>
<keyword evidence="4 7" id="KW-0812">Transmembrane</keyword>
<evidence type="ECO:0000256" key="1">
    <source>
        <dbReference type="ARBA" id="ARBA00004651"/>
    </source>
</evidence>
<feature type="transmembrane region" description="Helical" evidence="7">
    <location>
        <begin position="157"/>
        <end position="180"/>
    </location>
</feature>
<dbReference type="PANTHER" id="PTHR30193:SF37">
    <property type="entry name" value="INNER MEMBRANE ABC TRANSPORTER PERMEASE PROTEIN YCJO"/>
    <property type="match status" value="1"/>
</dbReference>
<keyword evidence="10" id="KW-1185">Reference proteome</keyword>
<gene>
    <name evidence="9" type="ORF">MECH1_V1_2756</name>
</gene>
<evidence type="ECO:0000313" key="9">
    <source>
        <dbReference type="EMBL" id="CAL1241532.1"/>
    </source>
</evidence>
<comment type="subcellular location">
    <subcellularLocation>
        <location evidence="1 7">Cell membrane</location>
        <topology evidence="1 7">Multi-pass membrane protein</topology>
    </subcellularLocation>
</comment>
<dbReference type="InterPro" id="IPR000515">
    <property type="entry name" value="MetI-like"/>
</dbReference>
<evidence type="ECO:0000256" key="4">
    <source>
        <dbReference type="ARBA" id="ARBA00022692"/>
    </source>
</evidence>
<dbReference type="InterPro" id="IPR051393">
    <property type="entry name" value="ABC_transporter_permease"/>
</dbReference>
<keyword evidence="6 7" id="KW-0472">Membrane</keyword>
<evidence type="ECO:0000256" key="2">
    <source>
        <dbReference type="ARBA" id="ARBA00022448"/>
    </source>
</evidence>
<proteinExistence type="inferred from homology"/>
<evidence type="ECO:0000313" key="10">
    <source>
        <dbReference type="Proteomes" id="UP001497493"/>
    </source>
</evidence>
<organism evidence="9 10">
    <name type="scientific">Candidatus Methylocalor cossyra</name>
    <dbReference type="NCBI Taxonomy" id="3108543"/>
    <lineage>
        <taxon>Bacteria</taxon>
        <taxon>Pseudomonadati</taxon>
        <taxon>Pseudomonadota</taxon>
        <taxon>Gammaproteobacteria</taxon>
        <taxon>Methylococcales</taxon>
        <taxon>Methylococcaceae</taxon>
        <taxon>Candidatus Methylocalor</taxon>
    </lineage>
</organism>
<dbReference type="Gene3D" id="1.10.3720.10">
    <property type="entry name" value="MetI-like"/>
    <property type="match status" value="1"/>
</dbReference>
<dbReference type="RefSeq" id="WP_348758041.1">
    <property type="nucleotide sequence ID" value="NZ_OZ026884.1"/>
</dbReference>
<evidence type="ECO:0000256" key="7">
    <source>
        <dbReference type="RuleBase" id="RU363032"/>
    </source>
</evidence>
<reference evidence="9 10" key="1">
    <citation type="submission" date="2024-04" db="EMBL/GenBank/DDBJ databases">
        <authorList>
            <person name="Cremers G."/>
        </authorList>
    </citation>
    <scope>NUCLEOTIDE SEQUENCE [LARGE SCALE GENOMIC DNA]</scope>
    <source>
        <strain evidence="9">MeCH1-AG</strain>
    </source>
</reference>
<protein>
    <submittedName>
        <fullName evidence="9">Sugar ABC transporter permease</fullName>
    </submittedName>
</protein>
<feature type="transmembrane region" description="Helical" evidence="7">
    <location>
        <begin position="12"/>
        <end position="34"/>
    </location>
</feature>
<dbReference type="SUPFAM" id="SSF161098">
    <property type="entry name" value="MetI-like"/>
    <property type="match status" value="1"/>
</dbReference>
<keyword evidence="2 7" id="KW-0813">Transport</keyword>
<dbReference type="EMBL" id="OZ026884">
    <property type="protein sequence ID" value="CAL1241532.1"/>
    <property type="molecule type" value="Genomic_DNA"/>
</dbReference>
<dbReference type="PROSITE" id="PS50928">
    <property type="entry name" value="ABC_TM1"/>
    <property type="match status" value="1"/>
</dbReference>
<evidence type="ECO:0000259" key="8">
    <source>
        <dbReference type="PROSITE" id="PS50928"/>
    </source>
</evidence>
<feature type="transmembrane region" description="Helical" evidence="7">
    <location>
        <begin position="211"/>
        <end position="232"/>
    </location>
</feature>
<feature type="transmembrane region" description="Helical" evidence="7">
    <location>
        <begin position="75"/>
        <end position="97"/>
    </location>
</feature>